<evidence type="ECO:0000313" key="1">
    <source>
        <dbReference type="EMBL" id="ADL01385.1"/>
    </source>
</evidence>
<dbReference type="HOGENOM" id="CLU_929617_0_0_5"/>
<organism evidence="1 2">
    <name type="scientific">Brevundimonas subvibrioides (strain ATCC 15264 / DSM 4735 / LMG 14903 / NBRC 16000 / CB 81)</name>
    <name type="common">Caulobacter subvibrioides</name>
    <dbReference type="NCBI Taxonomy" id="633149"/>
    <lineage>
        <taxon>Bacteria</taxon>
        <taxon>Pseudomonadati</taxon>
        <taxon>Pseudomonadota</taxon>
        <taxon>Alphaproteobacteria</taxon>
        <taxon>Caulobacterales</taxon>
        <taxon>Caulobacteraceae</taxon>
        <taxon>Brevundimonas</taxon>
    </lineage>
</organism>
<keyword evidence="2" id="KW-1185">Reference proteome</keyword>
<dbReference type="InParanoid" id="D9QIQ2"/>
<dbReference type="EMBL" id="CP002102">
    <property type="protein sequence ID" value="ADL01385.1"/>
    <property type="molecule type" value="Genomic_DNA"/>
</dbReference>
<dbReference type="OrthoDB" id="9852804at2"/>
<reference evidence="2" key="1">
    <citation type="journal article" date="2011" name="J. Bacteriol.">
        <title>Genome sequences of eight morphologically diverse alphaproteobacteria.</title>
        <authorList>
            <consortium name="US DOE Joint Genome Institute"/>
            <person name="Brown P.J."/>
            <person name="Kysela D.T."/>
            <person name="Buechlein A."/>
            <person name="Hemmerich C."/>
            <person name="Brun Y.V."/>
        </authorList>
    </citation>
    <scope>NUCLEOTIDE SEQUENCE [LARGE SCALE GENOMIC DNA]</scope>
    <source>
        <strain evidence="2">ATCC 15264 / DSM 4735 / LMG 14903 / NBRC 16000 / CB 81</strain>
    </source>
</reference>
<dbReference type="RefSeq" id="WP_013269486.1">
    <property type="nucleotide sequence ID" value="NC_014375.1"/>
</dbReference>
<sequence>MRDTLKSAPAITAAVGDIVINDLLDQLPYPFTVQLPSSRDGAPSEGDFPSEYAWALDDGRTDAVEDEADIGRAILVAAIKGYLEADQVGAPDPSDRELYDLIAARVGQSPGRTESSVMSALEADSAAFARAFADALARVASVSIQWVKVTVVRRPLATLGNPLRIGNLNLKVQAKVRACIRIFGRRICTDVTSPNVEFQAQEVRIDLQTRGLQIWAVPSIKNIDLVIRVRILGVSFTFTIGVTGVVNGLLKDRSVMVFDATTLRFPLPTLNRAFAVTAVEVPATTGATTVNLSGTYTPL</sequence>
<dbReference type="AlphaFoldDB" id="D9QIQ2"/>
<evidence type="ECO:0000313" key="2">
    <source>
        <dbReference type="Proteomes" id="UP000002696"/>
    </source>
</evidence>
<dbReference type="Proteomes" id="UP000002696">
    <property type="component" value="Chromosome"/>
</dbReference>
<accession>D9QIQ2</accession>
<dbReference type="KEGG" id="bsb:Bresu_2075"/>
<protein>
    <submittedName>
        <fullName evidence="1">Uncharacterized protein</fullName>
    </submittedName>
</protein>
<gene>
    <name evidence="1" type="ordered locus">Bresu_2075</name>
</gene>
<dbReference type="STRING" id="633149.Bresu_2075"/>
<name>D9QIQ2_BRESC</name>
<proteinExistence type="predicted"/>